<gene>
    <name evidence="2" type="ORF">PPYR_09038</name>
</gene>
<evidence type="ECO:0000313" key="2">
    <source>
        <dbReference type="EMBL" id="KAB0798045.1"/>
    </source>
</evidence>
<organism evidence="2 3">
    <name type="scientific">Photinus pyralis</name>
    <name type="common">Common eastern firefly</name>
    <name type="synonym">Lampyris pyralis</name>
    <dbReference type="NCBI Taxonomy" id="7054"/>
    <lineage>
        <taxon>Eukaryota</taxon>
        <taxon>Metazoa</taxon>
        <taxon>Ecdysozoa</taxon>
        <taxon>Arthropoda</taxon>
        <taxon>Hexapoda</taxon>
        <taxon>Insecta</taxon>
        <taxon>Pterygota</taxon>
        <taxon>Neoptera</taxon>
        <taxon>Endopterygota</taxon>
        <taxon>Coleoptera</taxon>
        <taxon>Polyphaga</taxon>
        <taxon>Elateriformia</taxon>
        <taxon>Elateroidea</taxon>
        <taxon>Lampyridae</taxon>
        <taxon>Lampyrinae</taxon>
        <taxon>Photinus</taxon>
    </lineage>
</organism>
<comment type="caution">
    <text evidence="2">The sequence shown here is derived from an EMBL/GenBank/DDBJ whole genome shotgun (WGS) entry which is preliminary data.</text>
</comment>
<accession>A0A5N4AL13</accession>
<feature type="non-terminal residue" evidence="2">
    <location>
        <position position="1"/>
    </location>
</feature>
<keyword evidence="3" id="KW-1185">Reference proteome</keyword>
<reference evidence="2 3" key="1">
    <citation type="journal article" date="2018" name="Elife">
        <title>Firefly genomes illuminate parallel origins of bioluminescence in beetles.</title>
        <authorList>
            <person name="Fallon T.R."/>
            <person name="Lower S.E."/>
            <person name="Chang C.H."/>
            <person name="Bessho-Uehara M."/>
            <person name="Martin G.J."/>
            <person name="Bewick A.J."/>
            <person name="Behringer M."/>
            <person name="Debat H.J."/>
            <person name="Wong I."/>
            <person name="Day J.C."/>
            <person name="Suvorov A."/>
            <person name="Silva C.J."/>
            <person name="Stanger-Hall K.F."/>
            <person name="Hall D.W."/>
            <person name="Schmitz R.J."/>
            <person name="Nelson D.R."/>
            <person name="Lewis S.M."/>
            <person name="Shigenobu S."/>
            <person name="Bybee S.M."/>
            <person name="Larracuente A.M."/>
            <person name="Oba Y."/>
            <person name="Weng J.K."/>
        </authorList>
    </citation>
    <scope>NUCLEOTIDE SEQUENCE [LARGE SCALE GENOMIC DNA]</scope>
    <source>
        <strain evidence="2">1611_PpyrPB1</strain>
        <tissue evidence="2">Whole body</tissue>
    </source>
</reference>
<evidence type="ECO:0000256" key="1">
    <source>
        <dbReference type="SAM" id="MobiDB-lite"/>
    </source>
</evidence>
<dbReference type="Proteomes" id="UP000327044">
    <property type="component" value="Unassembled WGS sequence"/>
</dbReference>
<evidence type="ECO:0000313" key="3">
    <source>
        <dbReference type="Proteomes" id="UP000327044"/>
    </source>
</evidence>
<protein>
    <submittedName>
        <fullName evidence="2">Uncharacterized protein</fullName>
    </submittedName>
</protein>
<proteinExistence type="predicted"/>
<dbReference type="AlphaFoldDB" id="A0A5N4AL13"/>
<dbReference type="InParanoid" id="A0A5N4AL13"/>
<name>A0A5N4AL13_PHOPY</name>
<dbReference type="EMBL" id="VVIM01000006">
    <property type="protein sequence ID" value="KAB0798045.1"/>
    <property type="molecule type" value="Genomic_DNA"/>
</dbReference>
<sequence>EKMMEAGSKSTRVFEQSASVMARKFGGGEGSRWQPEKIVRQLGPVTYETVDEIGKTQKRHVDHLRRNVMNGPSETDEIITDNLRTDDNRLQEEEPVETALGDTKENMTVTTGMQRPQRNAGMPSRFRDFVVSTR</sequence>
<feature type="region of interest" description="Disordered" evidence="1">
    <location>
        <begin position="112"/>
        <end position="134"/>
    </location>
</feature>